<organism evidence="12 13">
    <name type="scientific">Streptococcus ictaluri 707-05</name>
    <dbReference type="NCBI Taxonomy" id="764299"/>
    <lineage>
        <taxon>Bacteria</taxon>
        <taxon>Bacillati</taxon>
        <taxon>Bacillota</taxon>
        <taxon>Bacilli</taxon>
        <taxon>Lactobacillales</taxon>
        <taxon>Streptococcaceae</taxon>
        <taxon>Streptococcus</taxon>
    </lineage>
</organism>
<dbReference type="InterPro" id="IPR013189">
    <property type="entry name" value="Glyco_hydro_32_C"/>
</dbReference>
<dbReference type="Proteomes" id="UP000003330">
    <property type="component" value="Unassembled WGS sequence"/>
</dbReference>
<dbReference type="SUPFAM" id="SSF49899">
    <property type="entry name" value="Concanavalin A-like lectins/glucanases"/>
    <property type="match status" value="1"/>
</dbReference>
<dbReference type="InterPro" id="IPR023296">
    <property type="entry name" value="Glyco_hydro_beta-prop_sf"/>
</dbReference>
<dbReference type="SUPFAM" id="SSF75005">
    <property type="entry name" value="Arabinanase/levansucrase/invertase"/>
    <property type="match status" value="1"/>
</dbReference>
<dbReference type="RefSeq" id="WP_008087005.1">
    <property type="nucleotide sequence ID" value="NZ_AEUX02000001.1"/>
</dbReference>
<dbReference type="EMBL" id="AEUX02000001">
    <property type="protein sequence ID" value="EHI70751.1"/>
    <property type="molecule type" value="Genomic_DNA"/>
</dbReference>
<protein>
    <recommendedName>
        <fullName evidence="4 8">Sucrose-6-phosphate hydrolase</fullName>
        <ecNumber evidence="3 8">3.2.1.26</ecNumber>
    </recommendedName>
    <alternativeName>
        <fullName evidence="7 9">Invertase</fullName>
    </alternativeName>
</protein>
<dbReference type="InterPro" id="IPR013320">
    <property type="entry name" value="ConA-like_dom_sf"/>
</dbReference>
<dbReference type="UniPathway" id="UPA00238"/>
<dbReference type="Gene3D" id="2.60.120.560">
    <property type="entry name" value="Exo-inulinase, domain 1"/>
    <property type="match status" value="1"/>
</dbReference>
<comment type="catalytic activity">
    <reaction evidence="8">
        <text>Hydrolysis of terminal non-reducing beta-D-fructofuranoside residues in beta-D-fructofuranosides.</text>
        <dbReference type="EC" id="3.2.1.26"/>
    </reaction>
</comment>
<reference evidence="12 13" key="1">
    <citation type="journal article" date="2014" name="Int. J. Syst. Evol. Microbiol.">
        <title>Phylogenomics and the dynamic genome evolution of the genus Streptococcus.</title>
        <authorList>
            <consortium name="The Broad Institute Genome Sequencing Platform"/>
            <person name="Richards V.P."/>
            <person name="Palmer S.R."/>
            <person name="Pavinski Bitar P.D."/>
            <person name="Qin X."/>
            <person name="Weinstock G.M."/>
            <person name="Highlander S.K."/>
            <person name="Town C.D."/>
            <person name="Burne R.A."/>
            <person name="Stanhope M.J."/>
        </authorList>
    </citation>
    <scope>NUCLEOTIDE SEQUENCE [LARGE SCALE GENOMIC DNA]</scope>
    <source>
        <strain evidence="12 13">707-05</strain>
    </source>
</reference>
<dbReference type="InterPro" id="IPR051214">
    <property type="entry name" value="GH32_Enzymes"/>
</dbReference>
<evidence type="ECO:0000259" key="10">
    <source>
        <dbReference type="Pfam" id="PF00251"/>
    </source>
</evidence>
<evidence type="ECO:0000256" key="7">
    <source>
        <dbReference type="ARBA" id="ARBA00033367"/>
    </source>
</evidence>
<evidence type="ECO:0000256" key="9">
    <source>
        <dbReference type="RuleBase" id="RU365015"/>
    </source>
</evidence>
<evidence type="ECO:0000313" key="13">
    <source>
        <dbReference type="Proteomes" id="UP000003330"/>
    </source>
</evidence>
<dbReference type="Pfam" id="PF00251">
    <property type="entry name" value="Glyco_hydro_32N"/>
    <property type="match status" value="1"/>
</dbReference>
<evidence type="ECO:0000256" key="3">
    <source>
        <dbReference type="ARBA" id="ARBA00012758"/>
    </source>
</evidence>
<comment type="subcellular location">
    <subcellularLocation>
        <location evidence="9">Cytoplasm</location>
    </subcellularLocation>
</comment>
<keyword evidence="5 8" id="KW-0378">Hydrolase</keyword>
<dbReference type="InterPro" id="IPR001362">
    <property type="entry name" value="Glyco_hydro_32"/>
</dbReference>
<keyword evidence="13" id="KW-1185">Reference proteome</keyword>
<dbReference type="GO" id="GO:0005737">
    <property type="term" value="C:cytoplasm"/>
    <property type="evidence" value="ECO:0007669"/>
    <property type="project" value="UniProtKB-SubCell"/>
</dbReference>
<dbReference type="GO" id="GO:0005985">
    <property type="term" value="P:sucrose metabolic process"/>
    <property type="evidence" value="ECO:0007669"/>
    <property type="project" value="UniProtKB-UniPathway"/>
</dbReference>
<comment type="function">
    <text evidence="9">Enables the bacterium to metabolize sucrose as a sole carbon source.</text>
</comment>
<dbReference type="GO" id="GO:0004564">
    <property type="term" value="F:beta-fructofuranosidase activity"/>
    <property type="evidence" value="ECO:0007669"/>
    <property type="project" value="UniProtKB-EC"/>
</dbReference>
<dbReference type="Gene3D" id="2.115.10.20">
    <property type="entry name" value="Glycosyl hydrolase domain, family 43"/>
    <property type="match status" value="1"/>
</dbReference>
<evidence type="ECO:0000259" key="11">
    <source>
        <dbReference type="Pfam" id="PF08244"/>
    </source>
</evidence>
<dbReference type="InterPro" id="IPR006232">
    <property type="entry name" value="Suc6P_hydrolase"/>
</dbReference>
<dbReference type="OrthoDB" id="9759709at2"/>
<comment type="caution">
    <text evidence="12">The sequence shown here is derived from an EMBL/GenBank/DDBJ whole genome shotgun (WGS) entry which is preliminary data.</text>
</comment>
<sequence length="478" mass="55378">MELPREVRYRPYQDWTKEELKNIENRVNQSPWRCHYHIEARTGLLNDPNGFSYFNGQFHLFYQHWPFGPAHGLKEWVHTYSTDLVHFTESQTRLLPDSPLDSHGAYSGSAYPIKDQLFLFYTGNVRDKDWNRQAFQLGAWMSKEGKIQKLPQALIKQPKDVTDHFRDPQFFCYKEEFYALIGAQNKEGQGLIKLYKAINNDVTNWQLLGDLDIGEWQGQYMVECPHLVFIDDKPVLISSPQGLDRSELHYDNIYPNTYQVFDHFDPKEARLVGGQPIQNLDFGFETYATQAFNSPDSRVLAVSWVGLPDINYPTDRYDYQGALSLVKELSLKNGQLYQFPVDNLKKLRQEAQVFQSLDKSSNTYELVLDISADQKAQIQLFANQHSGLLLTVDTQKGYMEIDRSKAGQPYAQAFGQQRSCQIPQEHVTLNIYVDKALVEIFVNQGQRVLTSRVFPDANQTGIKHLVGQVTGHYYEMRY</sequence>
<keyword evidence="9" id="KW-0119">Carbohydrate metabolism</keyword>
<evidence type="ECO:0000256" key="8">
    <source>
        <dbReference type="RuleBase" id="RU362110"/>
    </source>
</evidence>
<comment type="similarity">
    <text evidence="2 8">Belongs to the glycosyl hydrolase 32 family.</text>
</comment>
<accession>G5JZX6</accession>
<dbReference type="Pfam" id="PF08244">
    <property type="entry name" value="Glyco_hydro_32C"/>
    <property type="match status" value="1"/>
</dbReference>
<keyword evidence="9" id="KW-0963">Cytoplasm</keyword>
<gene>
    <name evidence="12" type="ORF">STRIC_0840</name>
</gene>
<proteinExistence type="inferred from homology"/>
<dbReference type="NCBIfam" id="TIGR01322">
    <property type="entry name" value="scrB_fam"/>
    <property type="match status" value="1"/>
</dbReference>
<dbReference type="eggNOG" id="COG1621">
    <property type="taxonomic scope" value="Bacteria"/>
</dbReference>
<comment type="pathway">
    <text evidence="1 9">Glycan biosynthesis; sucrose metabolism.</text>
</comment>
<evidence type="ECO:0000256" key="6">
    <source>
        <dbReference type="ARBA" id="ARBA00023295"/>
    </source>
</evidence>
<evidence type="ECO:0000256" key="2">
    <source>
        <dbReference type="ARBA" id="ARBA00009902"/>
    </source>
</evidence>
<evidence type="ECO:0000256" key="1">
    <source>
        <dbReference type="ARBA" id="ARBA00004914"/>
    </source>
</evidence>
<evidence type="ECO:0000256" key="5">
    <source>
        <dbReference type="ARBA" id="ARBA00022801"/>
    </source>
</evidence>
<dbReference type="PANTHER" id="PTHR43101:SF1">
    <property type="entry name" value="BETA-FRUCTOSIDASE"/>
    <property type="match status" value="1"/>
</dbReference>
<dbReference type="AlphaFoldDB" id="G5JZX6"/>
<evidence type="ECO:0000256" key="4">
    <source>
        <dbReference type="ARBA" id="ARBA00019623"/>
    </source>
</evidence>
<dbReference type="PANTHER" id="PTHR43101">
    <property type="entry name" value="BETA-FRUCTOSIDASE"/>
    <property type="match status" value="1"/>
</dbReference>
<dbReference type="EC" id="3.2.1.26" evidence="3 8"/>
<keyword evidence="6 8" id="KW-0326">Glycosidase</keyword>
<feature type="domain" description="Glycosyl hydrolase family 32 C-terminal" evidence="11">
    <location>
        <begin position="352"/>
        <end position="463"/>
    </location>
</feature>
<dbReference type="InterPro" id="IPR013148">
    <property type="entry name" value="Glyco_hydro_32_N"/>
</dbReference>
<dbReference type="STRING" id="764299.STRIC_0840"/>
<name>G5JZX6_9STRE</name>
<dbReference type="SMART" id="SM00640">
    <property type="entry name" value="Glyco_32"/>
    <property type="match status" value="1"/>
</dbReference>
<dbReference type="CDD" id="cd18623">
    <property type="entry name" value="GH32_ScrB-like"/>
    <property type="match status" value="1"/>
</dbReference>
<feature type="domain" description="Glycosyl hydrolase family 32 N-terminal" evidence="10">
    <location>
        <begin position="37"/>
        <end position="340"/>
    </location>
</feature>
<evidence type="ECO:0000313" key="12">
    <source>
        <dbReference type="EMBL" id="EHI70751.1"/>
    </source>
</evidence>